<accession>A0A833R327</accession>
<gene>
    <name evidence="2" type="ORF">FCM35_KLT06214</name>
</gene>
<dbReference type="GO" id="GO:0045273">
    <property type="term" value="C:respiratory chain complex II (succinate dehydrogenase)"/>
    <property type="evidence" value="ECO:0007669"/>
    <property type="project" value="InterPro"/>
</dbReference>
<evidence type="ECO:0000313" key="3">
    <source>
        <dbReference type="Proteomes" id="UP000623129"/>
    </source>
</evidence>
<sequence length="168" mass="18746">MAAPLFSALRSSSQVERPLPNFPRRNYHVELGAREKALLEVDPALKKFKSYKNSVKVASKIGNVLTVVAVTVIPLISVLFIIEAALVDILKPSDQKRNQTPKVPTKEKMQTYSQFHNEPFAASELRSTLSGSTAEEEKNPKFEAIKIICSDIFMGTKCRENGLRLTKN</sequence>
<dbReference type="InterPro" id="IPR034573">
    <property type="entry name" value="SDH7"/>
</dbReference>
<dbReference type="AlphaFoldDB" id="A0A833R327"/>
<evidence type="ECO:0000313" key="2">
    <source>
        <dbReference type="EMBL" id="KAF3329136.1"/>
    </source>
</evidence>
<keyword evidence="1" id="KW-0812">Transmembrane</keyword>
<dbReference type="Proteomes" id="UP000623129">
    <property type="component" value="Unassembled WGS sequence"/>
</dbReference>
<evidence type="ECO:0000256" key="1">
    <source>
        <dbReference type="SAM" id="Phobius"/>
    </source>
</evidence>
<feature type="transmembrane region" description="Helical" evidence="1">
    <location>
        <begin position="64"/>
        <end position="87"/>
    </location>
</feature>
<organism evidence="2 3">
    <name type="scientific">Carex littledalei</name>
    <dbReference type="NCBI Taxonomy" id="544730"/>
    <lineage>
        <taxon>Eukaryota</taxon>
        <taxon>Viridiplantae</taxon>
        <taxon>Streptophyta</taxon>
        <taxon>Embryophyta</taxon>
        <taxon>Tracheophyta</taxon>
        <taxon>Spermatophyta</taxon>
        <taxon>Magnoliopsida</taxon>
        <taxon>Liliopsida</taxon>
        <taxon>Poales</taxon>
        <taxon>Cyperaceae</taxon>
        <taxon>Cyperoideae</taxon>
        <taxon>Cariceae</taxon>
        <taxon>Carex</taxon>
        <taxon>Carex subgen. Euthyceras</taxon>
    </lineage>
</organism>
<keyword evidence="1" id="KW-0472">Membrane</keyword>
<protein>
    <submittedName>
        <fullName evidence="2">Succinate dehydrogenase subunit 7</fullName>
    </submittedName>
</protein>
<proteinExistence type="predicted"/>
<name>A0A833R327_9POAL</name>
<keyword evidence="1" id="KW-1133">Transmembrane helix</keyword>
<dbReference type="OrthoDB" id="684848at2759"/>
<dbReference type="EMBL" id="SWLB01000015">
    <property type="protein sequence ID" value="KAF3329136.1"/>
    <property type="molecule type" value="Genomic_DNA"/>
</dbReference>
<comment type="caution">
    <text evidence="2">The sequence shown here is derived from an EMBL/GenBank/DDBJ whole genome shotgun (WGS) entry which is preliminary data.</text>
</comment>
<keyword evidence="3" id="KW-1185">Reference proteome</keyword>
<reference evidence="2" key="1">
    <citation type="submission" date="2020-01" db="EMBL/GenBank/DDBJ databases">
        <title>Genome sequence of Kobresia littledalei, the first chromosome-level genome in the family Cyperaceae.</title>
        <authorList>
            <person name="Qu G."/>
        </authorList>
    </citation>
    <scope>NUCLEOTIDE SEQUENCE</scope>
    <source>
        <strain evidence="2">C.B.Clarke</strain>
        <tissue evidence="2">Leaf</tissue>
    </source>
</reference>
<dbReference type="PANTHER" id="PTHR36041:SF2">
    <property type="entry name" value="SUCCINATE DEHYDROGENASE SUBUNIT 7A, MITOCHONDRIAL-RELATED"/>
    <property type="match status" value="1"/>
</dbReference>
<dbReference type="PANTHER" id="PTHR36041">
    <property type="entry name" value="SUCCINATE DEHYDROGENASE SUBUNIT 7A, MITOCHONDRIAL-RELATED"/>
    <property type="match status" value="1"/>
</dbReference>